<proteinExistence type="predicted"/>
<dbReference type="Proteomes" id="UP000198348">
    <property type="component" value="Unassembled WGS sequence"/>
</dbReference>
<keyword evidence="3" id="KW-1185">Reference proteome</keyword>
<name>A0A238YRU1_9PSEU</name>
<reference evidence="2 3" key="1">
    <citation type="submission" date="2017-06" db="EMBL/GenBank/DDBJ databases">
        <authorList>
            <person name="Kim H.J."/>
            <person name="Triplett B.A."/>
        </authorList>
    </citation>
    <scope>NUCLEOTIDE SEQUENCE [LARGE SCALE GENOMIC DNA]</scope>
    <source>
        <strain evidence="2 3">DSM 45207</strain>
    </source>
</reference>
<gene>
    <name evidence="2" type="ORF">SAMN06265360_11695</name>
</gene>
<sequence length="231" mass="23152">MPPSDGAHDELRIAVAPPDAVTGKSRRRGYLALAASGLLTATAFAGVADLAADGFHGAEAPQSIQEYERDKGDSDGGRDRVAGDASAEHTTDPIDDSVASETLRRQRSTESSVIITRPDGTTTISSTLPGTTGAGTSARSGGVPTTDEPTSSSSTETTSSTSSTSSTSETTSSTSETTTSESETTTSETETTTSESETTTSETETEGSGSGGEEGSGDGDSGEGDASTSAE</sequence>
<feature type="compositionally biased region" description="Basic and acidic residues" evidence="1">
    <location>
        <begin position="1"/>
        <end position="12"/>
    </location>
</feature>
<feature type="compositionally biased region" description="Basic and acidic residues" evidence="1">
    <location>
        <begin position="66"/>
        <end position="92"/>
    </location>
</feature>
<dbReference type="AlphaFoldDB" id="A0A238YRU1"/>
<protein>
    <submittedName>
        <fullName evidence="2">Uncharacterized protein</fullName>
    </submittedName>
</protein>
<feature type="compositionally biased region" description="Low complexity" evidence="1">
    <location>
        <begin position="120"/>
        <end position="202"/>
    </location>
</feature>
<evidence type="ECO:0000256" key="1">
    <source>
        <dbReference type="SAM" id="MobiDB-lite"/>
    </source>
</evidence>
<evidence type="ECO:0000313" key="2">
    <source>
        <dbReference type="EMBL" id="SNR73323.1"/>
    </source>
</evidence>
<organism evidence="2 3">
    <name type="scientific">Haloechinothrix alba</name>
    <dbReference type="NCBI Taxonomy" id="664784"/>
    <lineage>
        <taxon>Bacteria</taxon>
        <taxon>Bacillati</taxon>
        <taxon>Actinomycetota</taxon>
        <taxon>Actinomycetes</taxon>
        <taxon>Pseudonocardiales</taxon>
        <taxon>Pseudonocardiaceae</taxon>
        <taxon>Haloechinothrix</taxon>
    </lineage>
</organism>
<dbReference type="EMBL" id="FZNW01000016">
    <property type="protein sequence ID" value="SNR73323.1"/>
    <property type="molecule type" value="Genomic_DNA"/>
</dbReference>
<feature type="region of interest" description="Disordered" evidence="1">
    <location>
        <begin position="59"/>
        <end position="231"/>
    </location>
</feature>
<evidence type="ECO:0000313" key="3">
    <source>
        <dbReference type="Proteomes" id="UP000198348"/>
    </source>
</evidence>
<accession>A0A238YRU1</accession>
<dbReference type="RefSeq" id="WP_089302457.1">
    <property type="nucleotide sequence ID" value="NZ_FZNW01000016.1"/>
</dbReference>
<feature type="region of interest" description="Disordered" evidence="1">
    <location>
        <begin position="1"/>
        <end position="25"/>
    </location>
</feature>